<comment type="caution">
    <text evidence="1">The sequence shown here is derived from an EMBL/GenBank/DDBJ whole genome shotgun (WGS) entry which is preliminary data.</text>
</comment>
<dbReference type="EMBL" id="JRES01001578">
    <property type="protein sequence ID" value="KNC21800.1"/>
    <property type="molecule type" value="Genomic_DNA"/>
</dbReference>
<keyword evidence="2" id="KW-1185">Reference proteome</keyword>
<protein>
    <submittedName>
        <fullName evidence="1">Uncharacterized protein</fullName>
    </submittedName>
</protein>
<dbReference type="Proteomes" id="UP000037069">
    <property type="component" value="Unassembled WGS sequence"/>
</dbReference>
<accession>A0A0L0BNY9</accession>
<dbReference type="AlphaFoldDB" id="A0A0L0BNY9"/>
<organism evidence="1 2">
    <name type="scientific">Lucilia cuprina</name>
    <name type="common">Green bottle fly</name>
    <name type="synonym">Australian sheep blowfly</name>
    <dbReference type="NCBI Taxonomy" id="7375"/>
    <lineage>
        <taxon>Eukaryota</taxon>
        <taxon>Metazoa</taxon>
        <taxon>Ecdysozoa</taxon>
        <taxon>Arthropoda</taxon>
        <taxon>Hexapoda</taxon>
        <taxon>Insecta</taxon>
        <taxon>Pterygota</taxon>
        <taxon>Neoptera</taxon>
        <taxon>Endopterygota</taxon>
        <taxon>Diptera</taxon>
        <taxon>Brachycera</taxon>
        <taxon>Muscomorpha</taxon>
        <taxon>Oestroidea</taxon>
        <taxon>Calliphoridae</taxon>
        <taxon>Luciliinae</taxon>
        <taxon>Lucilia</taxon>
    </lineage>
</organism>
<name>A0A0L0BNY9_LUCCU</name>
<evidence type="ECO:0000313" key="1">
    <source>
        <dbReference type="EMBL" id="KNC21800.1"/>
    </source>
</evidence>
<gene>
    <name evidence="1" type="ORF">FF38_03214</name>
</gene>
<evidence type="ECO:0000313" key="2">
    <source>
        <dbReference type="Proteomes" id="UP000037069"/>
    </source>
</evidence>
<proteinExistence type="predicted"/>
<sequence length="103" mass="11476">MSNNETKQTIENCYNVLGAVADAVAAANRCCILLLLFKCLNVSNLPKSNNLISFAACMPSSLRFFSICLERCMAARSSADVVQPIFYIILIVYYLQETNKLKK</sequence>
<reference evidence="1 2" key="1">
    <citation type="journal article" date="2015" name="Nat. Commun.">
        <title>Lucilia cuprina genome unlocks parasitic fly biology to underpin future interventions.</title>
        <authorList>
            <person name="Anstead C.A."/>
            <person name="Korhonen P.K."/>
            <person name="Young N.D."/>
            <person name="Hall R.S."/>
            <person name="Jex A.R."/>
            <person name="Murali S.C."/>
            <person name="Hughes D.S."/>
            <person name="Lee S.F."/>
            <person name="Perry T."/>
            <person name="Stroehlein A.J."/>
            <person name="Ansell B.R."/>
            <person name="Breugelmans B."/>
            <person name="Hofmann A."/>
            <person name="Qu J."/>
            <person name="Dugan S."/>
            <person name="Lee S.L."/>
            <person name="Chao H."/>
            <person name="Dinh H."/>
            <person name="Han Y."/>
            <person name="Doddapaneni H.V."/>
            <person name="Worley K.C."/>
            <person name="Muzny D.M."/>
            <person name="Ioannidis P."/>
            <person name="Waterhouse R.M."/>
            <person name="Zdobnov E.M."/>
            <person name="James P.J."/>
            <person name="Bagnall N.H."/>
            <person name="Kotze A.C."/>
            <person name="Gibbs R.A."/>
            <person name="Richards S."/>
            <person name="Batterham P."/>
            <person name="Gasser R.B."/>
        </authorList>
    </citation>
    <scope>NUCLEOTIDE SEQUENCE [LARGE SCALE GENOMIC DNA]</scope>
    <source>
        <strain evidence="1 2">LS</strain>
        <tissue evidence="1">Full body</tissue>
    </source>
</reference>